<feature type="region of interest" description="Disordered" evidence="2">
    <location>
        <begin position="139"/>
        <end position="158"/>
    </location>
</feature>
<evidence type="ECO:0000256" key="2">
    <source>
        <dbReference type="SAM" id="MobiDB-lite"/>
    </source>
</evidence>
<sequence length="734" mass="83288">MYPSFKSIGEREQKRKALLERINRDLAIDKIKRQAYAEAIWPGDAEKNRIGGFKSGSTSIGIQTGESGLPERTITARQPPSAPSSSSGASSSIFDTTTTATSSSPSVSIDTPVTPVTPAPSNESVKTVTEIINDIIDGMDIGNEGDSMSDIDENDDSIESKEDAQRKAFRNVKYWYENHPILSTYNIKPLRADGKGTFNAVMSARGGKFCLLSRRGNKIDEEDFEDMVDEIDWVATANMVSKKADKKAIELKERAKEQAERTDMAAEDINVNPRDQSVGVDREKESEHEILNLYRYKPAEMKTLESMIHPVGYKGTSIHIYTDYRLVPDSQTEKVRIYKKSEAPRMYRFVNWTATLEYIIERAKGVGIDLENTEMTTIKPRKRAQPTSPPLSPDLRRDRKSVRTIGNPSKRVSVMDADRLKAIVGMLLHKNASWIMKKSGWFHPIMKTPNGLRENKTYWLDVDVEIDEEGKPYGDFAIRRSDNGKKVSRNLFNDILAGIDWHATYEALLEHISLKLKKTEDDNIIRQINESLDAVKARAPRKADVDMEQVRDFEIIANSRADRASRLQGRGLRGGAVRNLREIEGSGTASDLIYKRIGSKYIKLPYLHQNRLKLTYANRTQLGKIKDISPQLTAVIKELLFDSNINQQAYDKLSISDKRLFQEILRITHLQHTFKQQLDDPLQQLQAEFDKLRSQLALGNNNPDLIKELKALWVDLYSQKLISDDEFKSIFLQL</sequence>
<feature type="compositionally biased region" description="Low complexity" evidence="2">
    <location>
        <begin position="83"/>
        <end position="116"/>
    </location>
</feature>
<evidence type="ECO:0000313" key="3">
    <source>
        <dbReference type="EMBL" id="GMF24279.1"/>
    </source>
</evidence>
<accession>A0A9W6WRK0</accession>
<evidence type="ECO:0000256" key="1">
    <source>
        <dbReference type="SAM" id="Coils"/>
    </source>
</evidence>
<dbReference type="AlphaFoldDB" id="A0A9W6WRK0"/>
<protein>
    <submittedName>
        <fullName evidence="3">Unnamed protein product</fullName>
    </submittedName>
</protein>
<dbReference type="Proteomes" id="UP001165083">
    <property type="component" value="Unassembled WGS sequence"/>
</dbReference>
<dbReference type="EMBL" id="BSXW01000510">
    <property type="protein sequence ID" value="GMF24279.1"/>
    <property type="molecule type" value="Genomic_DNA"/>
</dbReference>
<proteinExistence type="predicted"/>
<keyword evidence="1" id="KW-0175">Coiled coil</keyword>
<organism evidence="3 4">
    <name type="scientific">Phytophthora lilii</name>
    <dbReference type="NCBI Taxonomy" id="2077276"/>
    <lineage>
        <taxon>Eukaryota</taxon>
        <taxon>Sar</taxon>
        <taxon>Stramenopiles</taxon>
        <taxon>Oomycota</taxon>
        <taxon>Peronosporomycetes</taxon>
        <taxon>Peronosporales</taxon>
        <taxon>Peronosporaceae</taxon>
        <taxon>Phytophthora</taxon>
    </lineage>
</organism>
<comment type="caution">
    <text evidence="3">The sequence shown here is derived from an EMBL/GenBank/DDBJ whole genome shotgun (WGS) entry which is preliminary data.</text>
</comment>
<evidence type="ECO:0000313" key="4">
    <source>
        <dbReference type="Proteomes" id="UP001165083"/>
    </source>
</evidence>
<feature type="region of interest" description="Disordered" evidence="2">
    <location>
        <begin position="47"/>
        <end position="121"/>
    </location>
</feature>
<feature type="coiled-coil region" evidence="1">
    <location>
        <begin position="675"/>
        <end position="702"/>
    </location>
</feature>
<gene>
    <name evidence="3" type="ORF">Plil01_000992500</name>
</gene>
<name>A0A9W6WRK0_9STRA</name>
<feature type="compositionally biased region" description="Polar residues" evidence="2">
    <location>
        <begin position="55"/>
        <end position="66"/>
    </location>
</feature>
<feature type="region of interest" description="Disordered" evidence="2">
    <location>
        <begin position="376"/>
        <end position="401"/>
    </location>
</feature>
<keyword evidence="4" id="KW-1185">Reference proteome</keyword>
<reference evidence="3" key="1">
    <citation type="submission" date="2023-04" db="EMBL/GenBank/DDBJ databases">
        <title>Phytophthora lilii NBRC 32176.</title>
        <authorList>
            <person name="Ichikawa N."/>
            <person name="Sato H."/>
            <person name="Tonouchi N."/>
        </authorList>
    </citation>
    <scope>NUCLEOTIDE SEQUENCE</scope>
    <source>
        <strain evidence="3">NBRC 32176</strain>
    </source>
</reference>
<feature type="compositionally biased region" description="Acidic residues" evidence="2">
    <location>
        <begin position="147"/>
        <end position="157"/>
    </location>
</feature>